<dbReference type="Gene3D" id="1.10.101.10">
    <property type="entry name" value="PGBD-like superfamily/PGBD"/>
    <property type="match status" value="1"/>
</dbReference>
<dbReference type="EMBL" id="UOFG01000134">
    <property type="protein sequence ID" value="VAW60918.1"/>
    <property type="molecule type" value="Genomic_DNA"/>
</dbReference>
<name>A0A3B0WY14_9ZZZZ</name>
<gene>
    <name evidence="1" type="ORF">MNBD_GAMMA11-429</name>
</gene>
<evidence type="ECO:0000313" key="1">
    <source>
        <dbReference type="EMBL" id="VAW60918.1"/>
    </source>
</evidence>
<dbReference type="AlphaFoldDB" id="A0A3B0WY14"/>
<accession>A0A3B0WY14</accession>
<sequence>MVIFPLDTITNTQRIAYITLAISASVGKDAQNHKRDVALIQVLINIFDAWKKPIEKLKVDGLYGKNTREAIRAYQAQAVKIKPDLLIEVDGITFRYMTMYLSNFNQTKIKSAARSNRDAQKLKPIVTKKLIESQTGLEHLKVTYKSSLPKSSRIVSNYSMAVIKIALKQCGMTHAVITSTIRTPYKQAFAMYDNAHGNYQEQYDLYGHAGKKTLEVMKANLKKPKKEVVNLMVEKINELAQSSSLSKTKRRVSKHVVPKEIYLKENIIDIGVASTKEVCKNFNIKKFTKAIENLKKEGYIERYFDETKMRNNAWHIEIKVGKKPLVDDTDASILQTTRWC</sequence>
<organism evidence="1">
    <name type="scientific">hydrothermal vent metagenome</name>
    <dbReference type="NCBI Taxonomy" id="652676"/>
    <lineage>
        <taxon>unclassified sequences</taxon>
        <taxon>metagenomes</taxon>
        <taxon>ecological metagenomes</taxon>
    </lineage>
</organism>
<proteinExistence type="predicted"/>
<reference evidence="1" key="1">
    <citation type="submission" date="2018-06" db="EMBL/GenBank/DDBJ databases">
        <authorList>
            <person name="Zhirakovskaya E."/>
        </authorList>
    </citation>
    <scope>NUCLEOTIDE SEQUENCE</scope>
</reference>
<protein>
    <submittedName>
        <fullName evidence="1">Uncharacterized protein</fullName>
    </submittedName>
</protein>
<dbReference type="InterPro" id="IPR036366">
    <property type="entry name" value="PGBDSf"/>
</dbReference>